<evidence type="ECO:0000313" key="1">
    <source>
        <dbReference type="EMBL" id="GIY95519.1"/>
    </source>
</evidence>
<accession>A0AAV4XN78</accession>
<dbReference type="Proteomes" id="UP001054945">
    <property type="component" value="Unassembled WGS sequence"/>
</dbReference>
<name>A0AAV4XN78_CAEEX</name>
<keyword evidence="2" id="KW-1185">Reference proteome</keyword>
<dbReference type="AlphaFoldDB" id="A0AAV4XN78"/>
<reference evidence="1 2" key="1">
    <citation type="submission" date="2021-06" db="EMBL/GenBank/DDBJ databases">
        <title>Caerostris extrusa draft genome.</title>
        <authorList>
            <person name="Kono N."/>
            <person name="Arakawa K."/>
        </authorList>
    </citation>
    <scope>NUCLEOTIDE SEQUENCE [LARGE SCALE GENOMIC DNA]</scope>
</reference>
<gene>
    <name evidence="1" type="ORF">CEXT_307881</name>
</gene>
<organism evidence="1 2">
    <name type="scientific">Caerostris extrusa</name>
    <name type="common">Bark spider</name>
    <name type="synonym">Caerostris bankana</name>
    <dbReference type="NCBI Taxonomy" id="172846"/>
    <lineage>
        <taxon>Eukaryota</taxon>
        <taxon>Metazoa</taxon>
        <taxon>Ecdysozoa</taxon>
        <taxon>Arthropoda</taxon>
        <taxon>Chelicerata</taxon>
        <taxon>Arachnida</taxon>
        <taxon>Araneae</taxon>
        <taxon>Araneomorphae</taxon>
        <taxon>Entelegynae</taxon>
        <taxon>Araneoidea</taxon>
        <taxon>Araneidae</taxon>
        <taxon>Caerostris</taxon>
    </lineage>
</organism>
<sequence>MLRNPKSLSYASDKVTKPSRANVLSILWSRKFNTRNRLCRGKVINRREVNDLSRDHHTRFTSIVSKNIEFTIGHEYRISPLARER</sequence>
<proteinExistence type="predicted"/>
<comment type="caution">
    <text evidence="1">The sequence shown here is derived from an EMBL/GenBank/DDBJ whole genome shotgun (WGS) entry which is preliminary data.</text>
</comment>
<evidence type="ECO:0000313" key="2">
    <source>
        <dbReference type="Proteomes" id="UP001054945"/>
    </source>
</evidence>
<dbReference type="EMBL" id="BPLR01017923">
    <property type="protein sequence ID" value="GIY95519.1"/>
    <property type="molecule type" value="Genomic_DNA"/>
</dbReference>
<protein>
    <submittedName>
        <fullName evidence="1">Uncharacterized protein</fullName>
    </submittedName>
</protein>